<organism evidence="1 2">
    <name type="scientific">Reticulomyxa filosa</name>
    <dbReference type="NCBI Taxonomy" id="46433"/>
    <lineage>
        <taxon>Eukaryota</taxon>
        <taxon>Sar</taxon>
        <taxon>Rhizaria</taxon>
        <taxon>Retaria</taxon>
        <taxon>Foraminifera</taxon>
        <taxon>Monothalamids</taxon>
        <taxon>Reticulomyxidae</taxon>
        <taxon>Reticulomyxa</taxon>
    </lineage>
</organism>
<accession>X6L9N3</accession>
<dbReference type="AlphaFoldDB" id="X6L9N3"/>
<keyword evidence="2" id="KW-1185">Reference proteome</keyword>
<proteinExistence type="predicted"/>
<reference evidence="1 2" key="1">
    <citation type="journal article" date="2013" name="Curr. Biol.">
        <title>The Genome of the Foraminiferan Reticulomyxa filosa.</title>
        <authorList>
            <person name="Glockner G."/>
            <person name="Hulsmann N."/>
            <person name="Schleicher M."/>
            <person name="Noegel A.A."/>
            <person name="Eichinger L."/>
            <person name="Gallinger C."/>
            <person name="Pawlowski J."/>
            <person name="Sierra R."/>
            <person name="Euteneuer U."/>
            <person name="Pillet L."/>
            <person name="Moustafa A."/>
            <person name="Platzer M."/>
            <person name="Groth M."/>
            <person name="Szafranski K."/>
            <person name="Schliwa M."/>
        </authorList>
    </citation>
    <scope>NUCLEOTIDE SEQUENCE [LARGE SCALE GENOMIC DNA]</scope>
</reference>
<evidence type="ECO:0000313" key="2">
    <source>
        <dbReference type="Proteomes" id="UP000023152"/>
    </source>
</evidence>
<feature type="non-terminal residue" evidence="1">
    <location>
        <position position="1"/>
    </location>
</feature>
<evidence type="ECO:0000313" key="1">
    <source>
        <dbReference type="EMBL" id="ETN98243.1"/>
    </source>
</evidence>
<protein>
    <submittedName>
        <fullName evidence="1">Uncharacterized protein</fullName>
    </submittedName>
</protein>
<feature type="non-terminal residue" evidence="1">
    <location>
        <position position="164"/>
    </location>
</feature>
<sequence>ELKDCPILIKLLQRSNNITEILWRRAKQQFITLCKMTELNEEQLSMALHHWFCEFGRWYNQTGPETLQVVTPNIINDFEKKIENEYISYFSKPEILKATLDYDSEISHIIDEKREEKVSLNDNESSIHNLFLVTRRMSSEELLFKFYNNTELTNKYPLLFNILK</sequence>
<comment type="caution">
    <text evidence="1">The sequence shown here is derived from an EMBL/GenBank/DDBJ whole genome shotgun (WGS) entry which is preliminary data.</text>
</comment>
<gene>
    <name evidence="1" type="ORF">RFI_39267</name>
</gene>
<name>X6L9N3_RETFI</name>
<dbReference type="Proteomes" id="UP000023152">
    <property type="component" value="Unassembled WGS sequence"/>
</dbReference>
<dbReference type="EMBL" id="ASPP01047274">
    <property type="protein sequence ID" value="ETN98243.1"/>
    <property type="molecule type" value="Genomic_DNA"/>
</dbReference>